<feature type="domain" description="HTH luxR-type" evidence="3">
    <location>
        <begin position="824"/>
        <end position="889"/>
    </location>
</feature>
<keyword evidence="2" id="KW-0067">ATP-binding</keyword>
<dbReference type="InterPro" id="IPR027417">
    <property type="entry name" value="P-loop_NTPase"/>
</dbReference>
<evidence type="ECO:0000313" key="4">
    <source>
        <dbReference type="EMBL" id="SFF28765.1"/>
    </source>
</evidence>
<dbReference type="SUPFAM" id="SSF52540">
    <property type="entry name" value="P-loop containing nucleoside triphosphate hydrolases"/>
    <property type="match status" value="1"/>
</dbReference>
<evidence type="ECO:0000256" key="2">
    <source>
        <dbReference type="ARBA" id="ARBA00022840"/>
    </source>
</evidence>
<dbReference type="PROSITE" id="PS50043">
    <property type="entry name" value="HTH_LUXR_2"/>
    <property type="match status" value="1"/>
</dbReference>
<gene>
    <name evidence="4" type="ORF">SAMN05421541_108171</name>
</gene>
<dbReference type="PRINTS" id="PR00038">
    <property type="entry name" value="HTHLUXR"/>
</dbReference>
<dbReference type="Pfam" id="PF13191">
    <property type="entry name" value="AAA_16"/>
    <property type="match status" value="1"/>
</dbReference>
<dbReference type="GO" id="GO:0003677">
    <property type="term" value="F:DNA binding"/>
    <property type="evidence" value="ECO:0007669"/>
    <property type="project" value="InterPro"/>
</dbReference>
<protein>
    <submittedName>
        <fullName evidence="4">Regulatory protein, luxR family</fullName>
    </submittedName>
</protein>
<evidence type="ECO:0000313" key="5">
    <source>
        <dbReference type="Proteomes" id="UP000199645"/>
    </source>
</evidence>
<evidence type="ECO:0000256" key="1">
    <source>
        <dbReference type="ARBA" id="ARBA00022741"/>
    </source>
</evidence>
<dbReference type="GO" id="GO:0005524">
    <property type="term" value="F:ATP binding"/>
    <property type="evidence" value="ECO:0007669"/>
    <property type="project" value="UniProtKB-KW"/>
</dbReference>
<dbReference type="Gene3D" id="1.10.10.10">
    <property type="entry name" value="Winged helix-like DNA-binding domain superfamily/Winged helix DNA-binding domain"/>
    <property type="match status" value="1"/>
</dbReference>
<dbReference type="CDD" id="cd06170">
    <property type="entry name" value="LuxR_C_like"/>
    <property type="match status" value="1"/>
</dbReference>
<dbReference type="GO" id="GO:0005737">
    <property type="term" value="C:cytoplasm"/>
    <property type="evidence" value="ECO:0007669"/>
    <property type="project" value="TreeGrafter"/>
</dbReference>
<dbReference type="PANTHER" id="PTHR16305">
    <property type="entry name" value="TESTICULAR SOLUBLE ADENYLYL CYCLASE"/>
    <property type="match status" value="1"/>
</dbReference>
<dbReference type="PANTHER" id="PTHR16305:SF35">
    <property type="entry name" value="TRANSCRIPTIONAL ACTIVATOR DOMAIN"/>
    <property type="match status" value="1"/>
</dbReference>
<dbReference type="InterPro" id="IPR036388">
    <property type="entry name" value="WH-like_DNA-bd_sf"/>
</dbReference>
<organism evidence="4 5">
    <name type="scientific">Actinoplanes philippinensis</name>
    <dbReference type="NCBI Taxonomy" id="35752"/>
    <lineage>
        <taxon>Bacteria</taxon>
        <taxon>Bacillati</taxon>
        <taxon>Actinomycetota</taxon>
        <taxon>Actinomycetes</taxon>
        <taxon>Micromonosporales</taxon>
        <taxon>Micromonosporaceae</taxon>
        <taxon>Actinoplanes</taxon>
    </lineage>
</organism>
<proteinExistence type="predicted"/>
<keyword evidence="1" id="KW-0547">Nucleotide-binding</keyword>
<dbReference type="GO" id="GO:0006355">
    <property type="term" value="P:regulation of DNA-templated transcription"/>
    <property type="evidence" value="ECO:0007669"/>
    <property type="project" value="InterPro"/>
</dbReference>
<dbReference type="InterPro" id="IPR041664">
    <property type="entry name" value="AAA_16"/>
</dbReference>
<dbReference type="InterPro" id="IPR000792">
    <property type="entry name" value="Tscrpt_reg_LuxR_C"/>
</dbReference>
<name>A0A1I2HES2_9ACTN</name>
<reference evidence="4 5" key="1">
    <citation type="submission" date="2016-10" db="EMBL/GenBank/DDBJ databases">
        <authorList>
            <person name="de Groot N.N."/>
        </authorList>
    </citation>
    <scope>NUCLEOTIDE SEQUENCE [LARGE SCALE GENOMIC DNA]</scope>
    <source>
        <strain evidence="4 5">DSM 43019</strain>
    </source>
</reference>
<dbReference type="GO" id="GO:0004016">
    <property type="term" value="F:adenylate cyclase activity"/>
    <property type="evidence" value="ECO:0007669"/>
    <property type="project" value="TreeGrafter"/>
</dbReference>
<evidence type="ECO:0000259" key="3">
    <source>
        <dbReference type="PROSITE" id="PS50043"/>
    </source>
</evidence>
<sequence>MPLRGRSGEVSTVLRALRAGRDGEPAVLIVSGEAGIGKSALLDTAVEQADRLGYTIGTAVARDGDRISPLSSLGPALRSGREPLIDADDFFGLAALTEQPLWLAERLASLLARRSEKDPLLVVVDDLQWSDPLSVFVLRLLPARLPAHRICWLFATRDLPDGPAATVADAVEATVPVHRIALAPLSGDAVLDIAADRLGHPAGTVLAQRLATAAGNPFLAAQIVEDPGDGGAADGLVDAVRRRLVPASQRCHLLLRAGAVLGERFSLADAAQLTGRTVADLGEAVDEAVRLGLLTDAGAVLSFRHDLLRQAVYQTIAPSVRWSMHRAFAEHCVTTGRSAAEAAPHVLTTASPGDRSAAALLRTAALDLLATMVITSITFIRHADALVADDRSLSPELGRDVVRVLSLARHHAEARDFADEILRDRPGTPVHVALVQLLLLPRLWAAGDRDQLARRAADERAAGAAAALRERLTAWSALTGAVPEAPGHQSADTPPDDRVDQPADAVAAAVTALGRAEQALAGHRYAEAAAGYRQARELTVGSEPGAPDPAQVEIREIASAARHDPQAARRTLASARHADSWHAAEYAWARADLEFGAGRLEAARLAAQESLAAMHDLGDPTFDGRVRAILVAVALERTSTAEAARHLAAVPRTSADLPVLRGLLALRDGDPAAAATLLRSSSSAPGSLWWDDVLVRVAVAAHRSGDTATLEAAARRLGRLAAANPSAAGPAGAAALAEGLLTGDPGRAVALLRTSGRELLLARAEEETGRAVLATDHDGALAVLDRALTGYEQLGSDAGAARVLRVLHRAGVRRRRRSAAEPRPETGWAALTGMERKVALLIADGHTNREAAARLVLSPNTVATHLRAAYRKLDVNSRVRLAARVHEATRHDP</sequence>
<accession>A0A1I2HES2</accession>
<dbReference type="STRING" id="35752.SAMN05421541_108171"/>
<dbReference type="EMBL" id="FONV01000008">
    <property type="protein sequence ID" value="SFF28765.1"/>
    <property type="molecule type" value="Genomic_DNA"/>
</dbReference>
<keyword evidence="5" id="KW-1185">Reference proteome</keyword>
<dbReference type="SMART" id="SM00421">
    <property type="entry name" value="HTH_LUXR"/>
    <property type="match status" value="1"/>
</dbReference>
<dbReference type="AlphaFoldDB" id="A0A1I2HES2"/>
<dbReference type="Pfam" id="PF00196">
    <property type="entry name" value="GerE"/>
    <property type="match status" value="1"/>
</dbReference>
<dbReference type="Proteomes" id="UP000199645">
    <property type="component" value="Unassembled WGS sequence"/>
</dbReference>
<dbReference type="SUPFAM" id="SSF46894">
    <property type="entry name" value="C-terminal effector domain of the bipartite response regulators"/>
    <property type="match status" value="1"/>
</dbReference>
<dbReference type="InterPro" id="IPR016032">
    <property type="entry name" value="Sig_transdc_resp-reg_C-effctor"/>
</dbReference>